<keyword evidence="1" id="KW-0812">Transmembrane</keyword>
<proteinExistence type="predicted"/>
<protein>
    <submittedName>
        <fullName evidence="2">Uncharacterized protein</fullName>
    </submittedName>
</protein>
<keyword evidence="1" id="KW-0472">Membrane</keyword>
<keyword evidence="1" id="KW-1133">Transmembrane helix</keyword>
<organism evidence="2 3">
    <name type="scientific">Caenorhabditis briggsae</name>
    <dbReference type="NCBI Taxonomy" id="6238"/>
    <lineage>
        <taxon>Eukaryota</taxon>
        <taxon>Metazoa</taxon>
        <taxon>Ecdysozoa</taxon>
        <taxon>Nematoda</taxon>
        <taxon>Chromadorea</taxon>
        <taxon>Rhabditida</taxon>
        <taxon>Rhabditina</taxon>
        <taxon>Rhabditomorpha</taxon>
        <taxon>Rhabditoidea</taxon>
        <taxon>Rhabditidae</taxon>
        <taxon>Peloderinae</taxon>
        <taxon>Caenorhabditis</taxon>
    </lineage>
</organism>
<gene>
    <name evidence="2" type="ORF">L3Y34_009725</name>
</gene>
<evidence type="ECO:0000313" key="3">
    <source>
        <dbReference type="Proteomes" id="UP000827892"/>
    </source>
</evidence>
<feature type="transmembrane region" description="Helical" evidence="1">
    <location>
        <begin position="32"/>
        <end position="56"/>
    </location>
</feature>
<dbReference type="EMBL" id="CP090895">
    <property type="protein sequence ID" value="ULT92178.1"/>
    <property type="molecule type" value="Genomic_DNA"/>
</dbReference>
<dbReference type="Proteomes" id="UP000827892">
    <property type="component" value="Chromosome V"/>
</dbReference>
<feature type="transmembrane region" description="Helical" evidence="1">
    <location>
        <begin position="68"/>
        <end position="89"/>
    </location>
</feature>
<reference evidence="2 3" key="1">
    <citation type="submission" date="2022-02" db="EMBL/GenBank/DDBJ databases">
        <title>Chromosome-level reference genomes for two strains of Caenorhabditis briggsae: an improved platform for comparative genomics.</title>
        <authorList>
            <person name="Stevens L."/>
            <person name="Andersen E.C."/>
        </authorList>
    </citation>
    <scope>NUCLEOTIDE SEQUENCE [LARGE SCALE GENOMIC DNA]</scope>
    <source>
        <strain evidence="2">QX1410_ONT</strain>
        <tissue evidence="2">Whole-organism</tissue>
    </source>
</reference>
<dbReference type="AlphaFoldDB" id="A0AAE9D3B5"/>
<evidence type="ECO:0000256" key="1">
    <source>
        <dbReference type="SAM" id="Phobius"/>
    </source>
</evidence>
<accession>A0AAE9D3B5</accession>
<feature type="transmembrane region" description="Helical" evidence="1">
    <location>
        <begin position="101"/>
        <end position="120"/>
    </location>
</feature>
<evidence type="ECO:0000313" key="2">
    <source>
        <dbReference type="EMBL" id="ULT92178.1"/>
    </source>
</evidence>
<name>A0AAE9D3B5_CAEBR</name>
<sequence length="139" mass="16342">MSEISKSIADEQSDILMKNVLGKSKKWNNKDYLSNMAFLFFISLAIEWVFVVVDLIRHAKDVDNLCHVAIPLMFFMIYNCILWFTTIAITSRITQGFLKIWSILAIFNIFIGFGCLFHFYNHFTTDPNAGKHFYYFKSW</sequence>